<comment type="caution">
    <text evidence="1">The sequence shown here is derived from an EMBL/GenBank/DDBJ whole genome shotgun (WGS) entry which is preliminary data.</text>
</comment>
<organism evidence="1 2">
    <name type="scientific">Herbaspirillum frisingense GSF30</name>
    <dbReference type="NCBI Taxonomy" id="864073"/>
    <lineage>
        <taxon>Bacteria</taxon>
        <taxon>Pseudomonadati</taxon>
        <taxon>Pseudomonadota</taxon>
        <taxon>Betaproteobacteria</taxon>
        <taxon>Burkholderiales</taxon>
        <taxon>Oxalobacteraceae</taxon>
        <taxon>Herbaspirillum</taxon>
    </lineage>
</organism>
<accession>A0AAI9IDQ9</accession>
<evidence type="ECO:0000313" key="1">
    <source>
        <dbReference type="EMBL" id="EOA04229.1"/>
    </source>
</evidence>
<dbReference type="EMBL" id="AEEC02000017">
    <property type="protein sequence ID" value="EOA04229.1"/>
    <property type="molecule type" value="Genomic_DNA"/>
</dbReference>
<name>A0AAI9IDQ9_9BURK</name>
<proteinExistence type="predicted"/>
<reference evidence="1 2" key="1">
    <citation type="journal article" date="2013" name="Front. Microbiol.">
        <title>The genome of the endophytic bacterium H. frisingense GSF30(T) identifies diverse strategies in the Herbaspirillum genus to interact with plants.</title>
        <authorList>
            <person name="Straub D."/>
            <person name="Rothballer M."/>
            <person name="Hartmann A."/>
            <person name="Ludewig U."/>
        </authorList>
    </citation>
    <scope>NUCLEOTIDE SEQUENCE [LARGE SCALE GENOMIC DNA]</scope>
    <source>
        <strain evidence="1 2">GSF30</strain>
    </source>
</reference>
<gene>
    <name evidence="1" type="ORF">HFRIS_013129</name>
</gene>
<dbReference type="AlphaFoldDB" id="A0AAI9IDQ9"/>
<protein>
    <submittedName>
        <fullName evidence="1">Uncharacterized protein</fullName>
    </submittedName>
</protein>
<dbReference type="Proteomes" id="UP000006772">
    <property type="component" value="Unassembled WGS sequence"/>
</dbReference>
<sequence>MWPFAVQFRQLPANAEGGQVAGGGGIVVDVLQVFRRCADRFDGSPLLRAAWNARVELRHDVLQGMKILCRPAAGRADGQGCQILFAGGRRGNIAADM</sequence>
<evidence type="ECO:0000313" key="2">
    <source>
        <dbReference type="Proteomes" id="UP000006772"/>
    </source>
</evidence>